<dbReference type="NCBIfam" id="NF038146">
    <property type="entry name" value="LxmA_leader"/>
    <property type="match status" value="1"/>
</dbReference>
<dbReference type="AlphaFoldDB" id="M3THM4"/>
<evidence type="ECO:0000313" key="2">
    <source>
        <dbReference type="Proteomes" id="UP000035009"/>
    </source>
</evidence>
<protein>
    <submittedName>
        <fullName evidence="1">Uncharacterized protein</fullName>
    </submittedName>
</protein>
<organism evidence="1 2">
    <name type="scientific">Gordonia malaquae NBRC 108250</name>
    <dbReference type="NCBI Taxonomy" id="1223542"/>
    <lineage>
        <taxon>Bacteria</taxon>
        <taxon>Bacillati</taxon>
        <taxon>Actinomycetota</taxon>
        <taxon>Actinomycetes</taxon>
        <taxon>Mycobacteriales</taxon>
        <taxon>Gordoniaceae</taxon>
        <taxon>Gordonia</taxon>
    </lineage>
</organism>
<proteinExistence type="predicted"/>
<evidence type="ECO:0000313" key="1">
    <source>
        <dbReference type="EMBL" id="GAC81001.1"/>
    </source>
</evidence>
<dbReference type="EMBL" id="BAOP01000025">
    <property type="protein sequence ID" value="GAC81001.1"/>
    <property type="molecule type" value="Genomic_DNA"/>
</dbReference>
<dbReference type="Proteomes" id="UP000035009">
    <property type="component" value="Unassembled WGS sequence"/>
</dbReference>
<keyword evidence="2" id="KW-1185">Reference proteome</keyword>
<accession>M3THM4</accession>
<name>M3THM4_GORML</name>
<sequence length="59" mass="5779">MLIVNEKLIAGYQTFVSADEFAGAAAAVPAITPTITVSLLSVGSASAGVSVAATIDHGC</sequence>
<dbReference type="STRING" id="410332.SAMN04488550_4452"/>
<reference evidence="1 2" key="1">
    <citation type="submission" date="2013-02" db="EMBL/GenBank/DDBJ databases">
        <title>Whole genome shotgun sequence of Gordonia malaquae NBRC 108250.</title>
        <authorList>
            <person name="Yoshida I."/>
            <person name="Hosoyama A."/>
            <person name="Tsuchikane K."/>
            <person name="Ando Y."/>
            <person name="Baba S."/>
            <person name="Ohji S."/>
            <person name="Hamada M."/>
            <person name="Tamura T."/>
            <person name="Yamazoe A."/>
            <person name="Yamazaki S."/>
            <person name="Fujita N."/>
        </authorList>
    </citation>
    <scope>NUCLEOTIDE SEQUENCE [LARGE SCALE GENOMIC DNA]</scope>
    <source>
        <strain evidence="1 2">NBRC 108250</strain>
    </source>
</reference>
<dbReference type="InterPro" id="IPR049906">
    <property type="entry name" value="LxmA-like_leader"/>
</dbReference>
<comment type="caution">
    <text evidence="1">The sequence shown here is derived from an EMBL/GenBank/DDBJ whole genome shotgun (WGS) entry which is preliminary data.</text>
</comment>
<gene>
    <name evidence="1" type="ORF">GM1_025_00490</name>
</gene>